<dbReference type="EMBL" id="JAJSOF020000019">
    <property type="protein sequence ID" value="KAJ4438113.1"/>
    <property type="molecule type" value="Genomic_DNA"/>
</dbReference>
<comment type="caution">
    <text evidence="3">The sequence shown here is derived from an EMBL/GenBank/DDBJ whole genome shotgun (WGS) entry which is preliminary data.</text>
</comment>
<evidence type="ECO:0008006" key="5">
    <source>
        <dbReference type="Google" id="ProtNLM"/>
    </source>
</evidence>
<dbReference type="Gene3D" id="1.10.10.1210">
    <property type="entry name" value="MAGE homology domain, winged helix WH2 motif"/>
    <property type="match status" value="1"/>
</dbReference>
<dbReference type="Pfam" id="PF00078">
    <property type="entry name" value="RVT_1"/>
    <property type="match status" value="1"/>
</dbReference>
<evidence type="ECO:0000259" key="2">
    <source>
        <dbReference type="PROSITE" id="PS50878"/>
    </source>
</evidence>
<name>A0ABQ8SVU0_PERAM</name>
<protein>
    <recommendedName>
        <fullName evidence="5">Reverse transcriptase domain-containing protein</fullName>
    </recommendedName>
</protein>
<keyword evidence="4" id="KW-1185">Reference proteome</keyword>
<dbReference type="InterPro" id="IPR002190">
    <property type="entry name" value="MHD_dom"/>
</dbReference>
<gene>
    <name evidence="3" type="ORF">ANN_14052</name>
</gene>
<proteinExistence type="predicted"/>
<organism evidence="3 4">
    <name type="scientific">Periplaneta americana</name>
    <name type="common">American cockroach</name>
    <name type="synonym">Blatta americana</name>
    <dbReference type="NCBI Taxonomy" id="6978"/>
    <lineage>
        <taxon>Eukaryota</taxon>
        <taxon>Metazoa</taxon>
        <taxon>Ecdysozoa</taxon>
        <taxon>Arthropoda</taxon>
        <taxon>Hexapoda</taxon>
        <taxon>Insecta</taxon>
        <taxon>Pterygota</taxon>
        <taxon>Neoptera</taxon>
        <taxon>Polyneoptera</taxon>
        <taxon>Dictyoptera</taxon>
        <taxon>Blattodea</taxon>
        <taxon>Blattoidea</taxon>
        <taxon>Blattidae</taxon>
        <taxon>Blattinae</taxon>
        <taxon>Periplaneta</taxon>
    </lineage>
</organism>
<dbReference type="PANTHER" id="PTHR47027">
    <property type="entry name" value="REVERSE TRANSCRIPTASE DOMAIN-CONTAINING PROTEIN"/>
    <property type="match status" value="1"/>
</dbReference>
<feature type="domain" description="MAGE" evidence="1">
    <location>
        <begin position="282"/>
        <end position="347"/>
    </location>
</feature>
<dbReference type="InterPro" id="IPR000477">
    <property type="entry name" value="RT_dom"/>
</dbReference>
<evidence type="ECO:0000259" key="1">
    <source>
        <dbReference type="PROSITE" id="PS50838"/>
    </source>
</evidence>
<dbReference type="SMART" id="SM01373">
    <property type="entry name" value="MAGE"/>
    <property type="match status" value="1"/>
</dbReference>
<reference evidence="3 4" key="1">
    <citation type="journal article" date="2022" name="Allergy">
        <title>Genome assembly and annotation of Periplaneta americana reveal a comprehensive cockroach allergen profile.</title>
        <authorList>
            <person name="Wang L."/>
            <person name="Xiong Q."/>
            <person name="Saelim N."/>
            <person name="Wang L."/>
            <person name="Nong W."/>
            <person name="Wan A.T."/>
            <person name="Shi M."/>
            <person name="Liu X."/>
            <person name="Cao Q."/>
            <person name="Hui J.H.L."/>
            <person name="Sookrung N."/>
            <person name="Leung T.F."/>
            <person name="Tungtrongchitr A."/>
            <person name="Tsui S.K.W."/>
        </authorList>
    </citation>
    <scope>NUCLEOTIDE SEQUENCE [LARGE SCALE GENOMIC DNA]</scope>
    <source>
        <strain evidence="3">PWHHKU_190912</strain>
    </source>
</reference>
<dbReference type="PROSITE" id="PS50838">
    <property type="entry name" value="MAGE"/>
    <property type="match status" value="1"/>
</dbReference>
<evidence type="ECO:0000313" key="3">
    <source>
        <dbReference type="EMBL" id="KAJ4438113.1"/>
    </source>
</evidence>
<feature type="domain" description="Reverse transcriptase" evidence="2">
    <location>
        <begin position="1"/>
        <end position="288"/>
    </location>
</feature>
<accession>A0ABQ8SVU0</accession>
<dbReference type="CDD" id="cd01650">
    <property type="entry name" value="RT_nLTR_like"/>
    <property type="match status" value="1"/>
</dbReference>
<sequence length="358" mass="41415">MPPYPPVLQLASKLEVDKQDSESDVEKKTKSVKLMLKALSYMIVTYEEELWPGKVLEMNNGAIVSCIKRLEKYYENIIGEYQAGFHAGRSTIDQIYSVKGMTEKFWEDNLNLYHLFVDFKTAYDSINRQGLYKIMIHQGIHPKIIRLVKMTMAKTMAQVKIYGGSTEQFNIDNGLKQGDALAPMLFNLALHWMITQTGIDPNSTLVHKSVQIVGYADDLDVMERSLTAIEEVYKDLEQGAAKIGLQINASKTKQMTQIRNKQNIYNPPNLTINMFEETEKFKYLGTEFVRQLYIEYIRIPDTDPPKYDFRWGQRAEKEVSRRAILEFVSMIHGKSAINTWTSQYQEMLKAEEKDRETD</sequence>
<evidence type="ECO:0000313" key="4">
    <source>
        <dbReference type="Proteomes" id="UP001148838"/>
    </source>
</evidence>
<dbReference type="InterPro" id="IPR043502">
    <property type="entry name" value="DNA/RNA_pol_sf"/>
</dbReference>
<dbReference type="InterPro" id="IPR041899">
    <property type="entry name" value="MAGE_WH2"/>
</dbReference>
<dbReference type="PROSITE" id="PS50878">
    <property type="entry name" value="RT_POL"/>
    <property type="match status" value="1"/>
</dbReference>
<dbReference type="SUPFAM" id="SSF56672">
    <property type="entry name" value="DNA/RNA polymerases"/>
    <property type="match status" value="1"/>
</dbReference>
<dbReference type="Proteomes" id="UP001148838">
    <property type="component" value="Unassembled WGS sequence"/>
</dbReference>
<dbReference type="PANTHER" id="PTHR47027:SF20">
    <property type="entry name" value="REVERSE TRANSCRIPTASE-LIKE PROTEIN WITH RNA-DIRECTED DNA POLYMERASE DOMAIN"/>
    <property type="match status" value="1"/>
</dbReference>